<dbReference type="Gene3D" id="3.40.50.450">
    <property type="match status" value="1"/>
</dbReference>
<proteinExistence type="predicted"/>
<organism evidence="1">
    <name type="scientific">marine metagenome</name>
    <dbReference type="NCBI Taxonomy" id="408172"/>
    <lineage>
        <taxon>unclassified sequences</taxon>
        <taxon>metagenomes</taxon>
        <taxon>ecological metagenomes</taxon>
    </lineage>
</organism>
<accession>A0A382RAB3</accession>
<dbReference type="EMBL" id="UINC01119953">
    <property type="protein sequence ID" value="SVC94125.1"/>
    <property type="molecule type" value="Genomic_DNA"/>
</dbReference>
<reference evidence="1" key="1">
    <citation type="submission" date="2018-05" db="EMBL/GenBank/DDBJ databases">
        <authorList>
            <person name="Lanie J.A."/>
            <person name="Ng W.-L."/>
            <person name="Kazmierczak K.M."/>
            <person name="Andrzejewski T.M."/>
            <person name="Davidsen T.M."/>
            <person name="Wayne K.J."/>
            <person name="Tettelin H."/>
            <person name="Glass J.I."/>
            <person name="Rusch D."/>
            <person name="Podicherti R."/>
            <person name="Tsui H.-C.T."/>
            <person name="Winkler M.E."/>
        </authorList>
    </citation>
    <scope>NUCLEOTIDE SEQUENCE</scope>
</reference>
<evidence type="ECO:0008006" key="2">
    <source>
        <dbReference type="Google" id="ProtNLM"/>
    </source>
</evidence>
<sequence length="87" mass="9836">MDDFLRVYFAGDLFNHKDLVGNLLLAEAIGEKSDGRFQCVLPQNMEQTTGRSIDIRNQDLLEVMRAELLLLNFDGTELDSGTVVEFI</sequence>
<gene>
    <name evidence="1" type="ORF">METZ01_LOCUS346979</name>
</gene>
<protein>
    <recommendedName>
        <fullName evidence="2">Nucleoside 2-deoxyribosyltransferase</fullName>
    </recommendedName>
</protein>
<evidence type="ECO:0000313" key="1">
    <source>
        <dbReference type="EMBL" id="SVC94125.1"/>
    </source>
</evidence>
<feature type="non-terminal residue" evidence="1">
    <location>
        <position position="87"/>
    </location>
</feature>
<dbReference type="AlphaFoldDB" id="A0A382RAB3"/>
<dbReference type="SUPFAM" id="SSF52309">
    <property type="entry name" value="N-(deoxy)ribosyltransferase-like"/>
    <property type="match status" value="1"/>
</dbReference>
<name>A0A382RAB3_9ZZZZ</name>